<gene>
    <name evidence="4" type="ORF">AVDCRST_MAG16-2878</name>
</gene>
<evidence type="ECO:0000256" key="1">
    <source>
        <dbReference type="SAM" id="MobiDB-lite"/>
    </source>
</evidence>
<evidence type="ECO:0000313" key="4">
    <source>
        <dbReference type="EMBL" id="CAA9358653.1"/>
    </source>
</evidence>
<feature type="compositionally biased region" description="Low complexity" evidence="1">
    <location>
        <begin position="216"/>
        <end position="249"/>
    </location>
</feature>
<feature type="region of interest" description="Disordered" evidence="1">
    <location>
        <begin position="216"/>
        <end position="260"/>
    </location>
</feature>
<evidence type="ECO:0000259" key="2">
    <source>
        <dbReference type="Pfam" id="PF10979"/>
    </source>
</evidence>
<sequence>MTVRGAAAPDGDRLVDRIGKLLAQAEGTDNEHESAAFVERAQQLATEHAVDLELARARQRDRAARGGAEPLVQERVDIGARGKRGNRHRVLLYSVVARSNDVLVNVAHDSTYVLGFGHRADLEVVERLWASLAVQMTAASQRRLDRGEHRVAGTAAQTWRLSFYDGWVLAVGERLQAARARAVESAPVPTGEPSAALVLRDKARRVQDFYAASSSARGSWRGPWSGRTQISGGAHAAGQADGQRADLGQPGLRSRGQLGA</sequence>
<dbReference type="AlphaFoldDB" id="A0A6J4MGF0"/>
<feature type="domain" description="DUF7168" evidence="3">
    <location>
        <begin position="78"/>
        <end position="195"/>
    </location>
</feature>
<dbReference type="Pfam" id="PF23771">
    <property type="entry name" value="DUF7168"/>
    <property type="match status" value="1"/>
</dbReference>
<dbReference type="InterPro" id="IPR024498">
    <property type="entry name" value="DUF2786"/>
</dbReference>
<evidence type="ECO:0000259" key="3">
    <source>
        <dbReference type="Pfam" id="PF23771"/>
    </source>
</evidence>
<organism evidence="4">
    <name type="scientific">uncultured Frankineae bacterium</name>
    <dbReference type="NCBI Taxonomy" id="437475"/>
    <lineage>
        <taxon>Bacteria</taxon>
        <taxon>Bacillati</taxon>
        <taxon>Actinomycetota</taxon>
        <taxon>Actinomycetes</taxon>
        <taxon>Frankiales</taxon>
        <taxon>environmental samples</taxon>
    </lineage>
</organism>
<reference evidence="4" key="1">
    <citation type="submission" date="2020-02" db="EMBL/GenBank/DDBJ databases">
        <authorList>
            <person name="Meier V. D."/>
        </authorList>
    </citation>
    <scope>NUCLEOTIDE SEQUENCE</scope>
    <source>
        <strain evidence="4">AVDCRST_MAG16</strain>
    </source>
</reference>
<protein>
    <submittedName>
        <fullName evidence="4">Uncharacterized protein</fullName>
    </submittedName>
</protein>
<accession>A0A6J4MGF0</accession>
<dbReference type="EMBL" id="CADCUE010000272">
    <property type="protein sequence ID" value="CAA9358653.1"/>
    <property type="molecule type" value="Genomic_DNA"/>
</dbReference>
<name>A0A6J4MGF0_9ACTN</name>
<proteinExistence type="predicted"/>
<dbReference type="InterPro" id="IPR055592">
    <property type="entry name" value="DUF7168"/>
</dbReference>
<dbReference type="Pfam" id="PF10979">
    <property type="entry name" value="DUF2786"/>
    <property type="match status" value="1"/>
</dbReference>
<feature type="domain" description="DUF2786" evidence="2">
    <location>
        <begin position="13"/>
        <end position="51"/>
    </location>
</feature>